<dbReference type="AlphaFoldDB" id="A0A7V5LIY5"/>
<keyword evidence="4 6" id="KW-0697">Rotamase</keyword>
<organism evidence="8">
    <name type="scientific">Caldithrix abyssi</name>
    <dbReference type="NCBI Taxonomy" id="187145"/>
    <lineage>
        <taxon>Bacteria</taxon>
        <taxon>Pseudomonadati</taxon>
        <taxon>Calditrichota</taxon>
        <taxon>Calditrichia</taxon>
        <taxon>Calditrichales</taxon>
        <taxon>Calditrichaceae</taxon>
        <taxon>Caldithrix</taxon>
    </lineage>
</organism>
<sequence length="278" mass="32824">MMKNTTFLMFFFLMAILLISCRREAEIPEDLVAQVNDHYLGLTQVNQSMPEGIPDDLALSLKKNLISKWVENETLYQVALDENITLDEFQQFLVEEYRKSLIIQNYLNQKLNLSYNISAREIEDYYKAHQEEFRRTEDEAHIVHLFMDQYDKAIFKEIRSADNLPQIIKKYYFDEKSSIEQPNGDLGYVPLSELPAALVKEIKRLKTGKISRPVKIGDGYHFVQLIDYQKKGSIRDLTLVEDEIILRLKKRKRDEMYQQLIQEAQKKVQIQTYLSKIQ</sequence>
<dbReference type="Pfam" id="PF13145">
    <property type="entry name" value="Rotamase_2"/>
    <property type="match status" value="1"/>
</dbReference>
<dbReference type="PANTHER" id="PTHR47245:SF1">
    <property type="entry name" value="FOLDASE PROTEIN PRSA"/>
    <property type="match status" value="1"/>
</dbReference>
<protein>
    <recommendedName>
        <fullName evidence="2">peptidylprolyl isomerase</fullName>
        <ecNumber evidence="2">5.2.1.8</ecNumber>
    </recommendedName>
</protein>
<dbReference type="PROSITE" id="PS51257">
    <property type="entry name" value="PROKAR_LIPOPROTEIN"/>
    <property type="match status" value="1"/>
</dbReference>
<evidence type="ECO:0000256" key="1">
    <source>
        <dbReference type="ARBA" id="ARBA00000971"/>
    </source>
</evidence>
<dbReference type="SUPFAM" id="SSF109998">
    <property type="entry name" value="Triger factor/SurA peptide-binding domain-like"/>
    <property type="match status" value="1"/>
</dbReference>
<evidence type="ECO:0000256" key="5">
    <source>
        <dbReference type="ARBA" id="ARBA00023235"/>
    </source>
</evidence>
<dbReference type="Gene3D" id="3.10.50.40">
    <property type="match status" value="1"/>
</dbReference>
<reference evidence="8" key="1">
    <citation type="journal article" date="2020" name="mSystems">
        <title>Genome- and Community-Level Interaction Insights into Carbon Utilization and Element Cycling Functions of Hydrothermarchaeota in Hydrothermal Sediment.</title>
        <authorList>
            <person name="Zhou Z."/>
            <person name="Liu Y."/>
            <person name="Xu W."/>
            <person name="Pan J."/>
            <person name="Luo Z.H."/>
            <person name="Li M."/>
        </authorList>
    </citation>
    <scope>NUCLEOTIDE SEQUENCE [LARGE SCALE GENOMIC DNA]</scope>
    <source>
        <strain evidence="8">HyVt-76</strain>
    </source>
</reference>
<evidence type="ECO:0000256" key="6">
    <source>
        <dbReference type="PROSITE-ProRule" id="PRU00278"/>
    </source>
</evidence>
<keyword evidence="5 6" id="KW-0413">Isomerase</keyword>
<evidence type="ECO:0000256" key="4">
    <source>
        <dbReference type="ARBA" id="ARBA00023110"/>
    </source>
</evidence>
<evidence type="ECO:0000259" key="7">
    <source>
        <dbReference type="PROSITE" id="PS50198"/>
    </source>
</evidence>
<dbReference type="InterPro" id="IPR027304">
    <property type="entry name" value="Trigger_fact/SurA_dom_sf"/>
</dbReference>
<gene>
    <name evidence="8" type="ORF">ENL21_01285</name>
</gene>
<evidence type="ECO:0000256" key="2">
    <source>
        <dbReference type="ARBA" id="ARBA00013194"/>
    </source>
</evidence>
<dbReference type="PROSITE" id="PS50198">
    <property type="entry name" value="PPIC_PPIASE_2"/>
    <property type="match status" value="1"/>
</dbReference>
<evidence type="ECO:0000256" key="3">
    <source>
        <dbReference type="ARBA" id="ARBA00022729"/>
    </source>
</evidence>
<dbReference type="InterPro" id="IPR000297">
    <property type="entry name" value="PPIase_PpiC"/>
</dbReference>
<dbReference type="GO" id="GO:0003755">
    <property type="term" value="F:peptidyl-prolyl cis-trans isomerase activity"/>
    <property type="evidence" value="ECO:0007669"/>
    <property type="project" value="UniProtKB-KW"/>
</dbReference>
<proteinExistence type="predicted"/>
<dbReference type="EMBL" id="DRTD01000092">
    <property type="protein sequence ID" value="HHE54385.1"/>
    <property type="molecule type" value="Genomic_DNA"/>
</dbReference>
<evidence type="ECO:0000313" key="8">
    <source>
        <dbReference type="EMBL" id="HHE54385.1"/>
    </source>
</evidence>
<dbReference type="InterPro" id="IPR050245">
    <property type="entry name" value="PrsA_foldase"/>
</dbReference>
<keyword evidence="3" id="KW-0732">Signal</keyword>
<dbReference type="Proteomes" id="UP000886111">
    <property type="component" value="Unassembled WGS sequence"/>
</dbReference>
<dbReference type="InterPro" id="IPR046357">
    <property type="entry name" value="PPIase_dom_sf"/>
</dbReference>
<dbReference type="PANTHER" id="PTHR47245">
    <property type="entry name" value="PEPTIDYLPROLYL ISOMERASE"/>
    <property type="match status" value="1"/>
</dbReference>
<dbReference type="SUPFAM" id="SSF54534">
    <property type="entry name" value="FKBP-like"/>
    <property type="match status" value="1"/>
</dbReference>
<comment type="caution">
    <text evidence="8">The sequence shown here is derived from an EMBL/GenBank/DDBJ whole genome shotgun (WGS) entry which is preliminary data.</text>
</comment>
<accession>A0A7V5LIY5</accession>
<feature type="domain" description="PpiC" evidence="7">
    <location>
        <begin position="137"/>
        <end position="227"/>
    </location>
</feature>
<name>A0A7V5LIY5_CALAY</name>
<comment type="catalytic activity">
    <reaction evidence="1">
        <text>[protein]-peptidylproline (omega=180) = [protein]-peptidylproline (omega=0)</text>
        <dbReference type="Rhea" id="RHEA:16237"/>
        <dbReference type="Rhea" id="RHEA-COMP:10747"/>
        <dbReference type="Rhea" id="RHEA-COMP:10748"/>
        <dbReference type="ChEBI" id="CHEBI:83833"/>
        <dbReference type="ChEBI" id="CHEBI:83834"/>
        <dbReference type="EC" id="5.2.1.8"/>
    </reaction>
</comment>
<dbReference type="EC" id="5.2.1.8" evidence="2"/>